<feature type="compositionally biased region" description="Polar residues" evidence="1">
    <location>
        <begin position="65"/>
        <end position="76"/>
    </location>
</feature>
<gene>
    <name evidence="2" type="ORF">GALL_114940</name>
</gene>
<name>A0A1J5SQL2_9ZZZZ</name>
<evidence type="ECO:0000256" key="1">
    <source>
        <dbReference type="SAM" id="MobiDB-lite"/>
    </source>
</evidence>
<dbReference type="EMBL" id="MLJW01000044">
    <property type="protein sequence ID" value="OIR06304.1"/>
    <property type="molecule type" value="Genomic_DNA"/>
</dbReference>
<organism evidence="2">
    <name type="scientific">mine drainage metagenome</name>
    <dbReference type="NCBI Taxonomy" id="410659"/>
    <lineage>
        <taxon>unclassified sequences</taxon>
        <taxon>metagenomes</taxon>
        <taxon>ecological metagenomes</taxon>
    </lineage>
</organism>
<sequence>MTPSNSFFSPWIVAALVAAGLAAGPLRGLAADSTTASVSFADPSKPCLLKVYVSNGDLTVHPGDSASQVTVTSTAKPSEDPTQRKDGLRVLSASSSGFTLKVEGNVATLDYGRESWPHDGGAKFDIAVPKSTNLEIQNGWGGSVALDRLSGDVAVKALNCGVKGTGLAGGLSVETMNGGIHVAFSALSKEHPISISSMNGAVVVRVPADAKAQVRFRTHNGSILTDFSDAALKTTSQNLGETGWASVVSQNAVVAAHVAGEVGREIAERAREMGEQMREAARQAAEAQDAGAAKGTQPPIPAAHPRAPMPPLPPNIPAIAGGKVVSGDLNGGGVLLQVTTMNGDITLRHE</sequence>
<feature type="compositionally biased region" description="Basic and acidic residues" evidence="1">
    <location>
        <begin position="77"/>
        <end position="86"/>
    </location>
</feature>
<feature type="compositionally biased region" description="Low complexity" evidence="1">
    <location>
        <begin position="282"/>
        <end position="293"/>
    </location>
</feature>
<feature type="compositionally biased region" description="Pro residues" evidence="1">
    <location>
        <begin position="298"/>
        <end position="310"/>
    </location>
</feature>
<proteinExistence type="predicted"/>
<protein>
    <recommendedName>
        <fullName evidence="3">Adhesin domain-containing protein</fullName>
    </recommendedName>
</protein>
<reference evidence="2" key="1">
    <citation type="submission" date="2016-10" db="EMBL/GenBank/DDBJ databases">
        <title>Sequence of Gallionella enrichment culture.</title>
        <authorList>
            <person name="Poehlein A."/>
            <person name="Muehling M."/>
            <person name="Daniel R."/>
        </authorList>
    </citation>
    <scope>NUCLEOTIDE SEQUENCE</scope>
</reference>
<dbReference type="AlphaFoldDB" id="A0A1J5SQL2"/>
<comment type="caution">
    <text evidence="2">The sequence shown here is derived from an EMBL/GenBank/DDBJ whole genome shotgun (WGS) entry which is preliminary data.</text>
</comment>
<feature type="region of interest" description="Disordered" evidence="1">
    <location>
        <begin position="278"/>
        <end position="310"/>
    </location>
</feature>
<evidence type="ECO:0000313" key="2">
    <source>
        <dbReference type="EMBL" id="OIR06304.1"/>
    </source>
</evidence>
<evidence type="ECO:0008006" key="3">
    <source>
        <dbReference type="Google" id="ProtNLM"/>
    </source>
</evidence>
<accession>A0A1J5SQL2</accession>
<feature type="region of interest" description="Disordered" evidence="1">
    <location>
        <begin position="64"/>
        <end position="86"/>
    </location>
</feature>